<dbReference type="NCBIfam" id="NF002636">
    <property type="entry name" value="PRK02304.1-5"/>
    <property type="match status" value="1"/>
</dbReference>
<dbReference type="EMBL" id="FUWM01000012">
    <property type="protein sequence ID" value="SJZ72422.1"/>
    <property type="molecule type" value="Genomic_DNA"/>
</dbReference>
<evidence type="ECO:0000256" key="12">
    <source>
        <dbReference type="HAMAP-Rule" id="MF_00004"/>
    </source>
</evidence>
<organism evidence="14 15">
    <name type="scientific">Selenihalanaerobacter shriftii</name>
    <dbReference type="NCBI Taxonomy" id="142842"/>
    <lineage>
        <taxon>Bacteria</taxon>
        <taxon>Bacillati</taxon>
        <taxon>Bacillota</taxon>
        <taxon>Clostridia</taxon>
        <taxon>Halanaerobiales</taxon>
        <taxon>Halobacteroidaceae</taxon>
        <taxon>Selenihalanaerobacter</taxon>
    </lineage>
</organism>
<comment type="function">
    <text evidence="2 12">Catalyzes a salvage reaction resulting in the formation of AMP, that is energically less costly than de novo synthesis.</text>
</comment>
<sequence length="171" mass="19056">MNLEEKIRTIKDFPKEGIEFKDITTLLKDPEAYQATIQKFVERYQDQEIDVVVGIEARGFLVGAPLALELGKSFVPARKEGKLPAEVVRAEYDLEYGSNILEIHKDALEEGQKVLIIDDLLATGGTVKATADLIQEIGGEIVELAFLLELGFLGGRDQLVDYDIYSIIIED</sequence>
<gene>
    <name evidence="12" type="primary">apt</name>
    <name evidence="14" type="ORF">SAMN02745118_01660</name>
</gene>
<keyword evidence="8 12" id="KW-0963">Cytoplasm</keyword>
<dbReference type="FunFam" id="3.40.50.2020:FF:000004">
    <property type="entry name" value="Adenine phosphoribosyltransferase"/>
    <property type="match status" value="1"/>
</dbReference>
<comment type="catalytic activity">
    <reaction evidence="1 12">
        <text>AMP + diphosphate = 5-phospho-alpha-D-ribose 1-diphosphate + adenine</text>
        <dbReference type="Rhea" id="RHEA:16609"/>
        <dbReference type="ChEBI" id="CHEBI:16708"/>
        <dbReference type="ChEBI" id="CHEBI:33019"/>
        <dbReference type="ChEBI" id="CHEBI:58017"/>
        <dbReference type="ChEBI" id="CHEBI:456215"/>
        <dbReference type="EC" id="2.4.2.7"/>
    </reaction>
</comment>
<dbReference type="GO" id="GO:0006166">
    <property type="term" value="P:purine ribonucleoside salvage"/>
    <property type="evidence" value="ECO:0007669"/>
    <property type="project" value="UniProtKB-UniRule"/>
</dbReference>
<dbReference type="EC" id="2.4.2.7" evidence="7 12"/>
<evidence type="ECO:0000259" key="13">
    <source>
        <dbReference type="Pfam" id="PF00156"/>
    </source>
</evidence>
<accession>A0A1T4MZK6</accession>
<dbReference type="PANTHER" id="PTHR32315">
    <property type="entry name" value="ADENINE PHOSPHORIBOSYLTRANSFERASE"/>
    <property type="match status" value="1"/>
</dbReference>
<dbReference type="RefSeq" id="WP_078810121.1">
    <property type="nucleotide sequence ID" value="NZ_FUWM01000012.1"/>
</dbReference>
<evidence type="ECO:0000256" key="8">
    <source>
        <dbReference type="ARBA" id="ARBA00022490"/>
    </source>
</evidence>
<dbReference type="GO" id="GO:0044209">
    <property type="term" value="P:AMP salvage"/>
    <property type="evidence" value="ECO:0007669"/>
    <property type="project" value="UniProtKB-UniRule"/>
</dbReference>
<dbReference type="GO" id="GO:0006168">
    <property type="term" value="P:adenine salvage"/>
    <property type="evidence" value="ECO:0007669"/>
    <property type="project" value="InterPro"/>
</dbReference>
<dbReference type="Pfam" id="PF00156">
    <property type="entry name" value="Pribosyltran"/>
    <property type="match status" value="1"/>
</dbReference>
<dbReference type="Proteomes" id="UP000190625">
    <property type="component" value="Unassembled WGS sequence"/>
</dbReference>
<evidence type="ECO:0000256" key="5">
    <source>
        <dbReference type="ARBA" id="ARBA00008391"/>
    </source>
</evidence>
<feature type="domain" description="Phosphoribosyltransferase" evidence="13">
    <location>
        <begin position="24"/>
        <end position="149"/>
    </location>
</feature>
<dbReference type="GO" id="GO:0003999">
    <property type="term" value="F:adenine phosphoribosyltransferase activity"/>
    <property type="evidence" value="ECO:0007669"/>
    <property type="project" value="UniProtKB-UniRule"/>
</dbReference>
<comment type="pathway">
    <text evidence="4 12">Purine metabolism; AMP biosynthesis via salvage pathway; AMP from adenine: step 1/1.</text>
</comment>
<evidence type="ECO:0000313" key="14">
    <source>
        <dbReference type="EMBL" id="SJZ72422.1"/>
    </source>
</evidence>
<dbReference type="InterPro" id="IPR005764">
    <property type="entry name" value="Ade_phspho_trans"/>
</dbReference>
<dbReference type="NCBIfam" id="TIGR01090">
    <property type="entry name" value="apt"/>
    <property type="match status" value="1"/>
</dbReference>
<evidence type="ECO:0000256" key="10">
    <source>
        <dbReference type="ARBA" id="ARBA00022679"/>
    </source>
</evidence>
<dbReference type="SUPFAM" id="SSF53271">
    <property type="entry name" value="PRTase-like"/>
    <property type="match status" value="1"/>
</dbReference>
<dbReference type="InterPro" id="IPR050054">
    <property type="entry name" value="UPRTase/APRTase"/>
</dbReference>
<comment type="subcellular location">
    <subcellularLocation>
        <location evidence="3 12">Cytoplasm</location>
    </subcellularLocation>
</comment>
<evidence type="ECO:0000256" key="11">
    <source>
        <dbReference type="ARBA" id="ARBA00022726"/>
    </source>
</evidence>
<evidence type="ECO:0000256" key="7">
    <source>
        <dbReference type="ARBA" id="ARBA00011893"/>
    </source>
</evidence>
<dbReference type="STRING" id="142842.SAMN02745118_01660"/>
<dbReference type="OrthoDB" id="9803963at2"/>
<evidence type="ECO:0000256" key="6">
    <source>
        <dbReference type="ARBA" id="ARBA00011738"/>
    </source>
</evidence>
<keyword evidence="11 12" id="KW-0660">Purine salvage</keyword>
<keyword evidence="9 12" id="KW-0328">Glycosyltransferase</keyword>
<evidence type="ECO:0000256" key="2">
    <source>
        <dbReference type="ARBA" id="ARBA00003968"/>
    </source>
</evidence>
<dbReference type="PANTHER" id="PTHR32315:SF3">
    <property type="entry name" value="ADENINE PHOSPHORIBOSYLTRANSFERASE"/>
    <property type="match status" value="1"/>
</dbReference>
<dbReference type="GO" id="GO:0002055">
    <property type="term" value="F:adenine binding"/>
    <property type="evidence" value="ECO:0007669"/>
    <property type="project" value="TreeGrafter"/>
</dbReference>
<dbReference type="UniPathway" id="UPA00588">
    <property type="reaction ID" value="UER00646"/>
</dbReference>
<keyword evidence="10 12" id="KW-0808">Transferase</keyword>
<proteinExistence type="inferred from homology"/>
<comment type="subunit">
    <text evidence="6 12">Homodimer.</text>
</comment>
<evidence type="ECO:0000256" key="1">
    <source>
        <dbReference type="ARBA" id="ARBA00000868"/>
    </source>
</evidence>
<dbReference type="HAMAP" id="MF_00004">
    <property type="entry name" value="Aden_phosphoribosyltr"/>
    <property type="match status" value="1"/>
</dbReference>
<dbReference type="InterPro" id="IPR029057">
    <property type="entry name" value="PRTase-like"/>
</dbReference>
<dbReference type="AlphaFoldDB" id="A0A1T4MZK6"/>
<evidence type="ECO:0000313" key="15">
    <source>
        <dbReference type="Proteomes" id="UP000190625"/>
    </source>
</evidence>
<comment type="similarity">
    <text evidence="5 12">Belongs to the purine/pyrimidine phosphoribosyltransferase family.</text>
</comment>
<evidence type="ECO:0000256" key="4">
    <source>
        <dbReference type="ARBA" id="ARBA00004659"/>
    </source>
</evidence>
<dbReference type="InterPro" id="IPR000836">
    <property type="entry name" value="PRTase_dom"/>
</dbReference>
<evidence type="ECO:0000256" key="3">
    <source>
        <dbReference type="ARBA" id="ARBA00004496"/>
    </source>
</evidence>
<dbReference type="NCBIfam" id="NF002634">
    <property type="entry name" value="PRK02304.1-3"/>
    <property type="match status" value="1"/>
</dbReference>
<dbReference type="NCBIfam" id="NF002633">
    <property type="entry name" value="PRK02304.1-2"/>
    <property type="match status" value="1"/>
</dbReference>
<name>A0A1T4MZK6_9FIRM</name>
<dbReference type="GO" id="GO:0005737">
    <property type="term" value="C:cytoplasm"/>
    <property type="evidence" value="ECO:0007669"/>
    <property type="project" value="UniProtKB-SubCell"/>
</dbReference>
<keyword evidence="15" id="KW-1185">Reference proteome</keyword>
<dbReference type="GO" id="GO:0016208">
    <property type="term" value="F:AMP binding"/>
    <property type="evidence" value="ECO:0007669"/>
    <property type="project" value="TreeGrafter"/>
</dbReference>
<evidence type="ECO:0000256" key="9">
    <source>
        <dbReference type="ARBA" id="ARBA00022676"/>
    </source>
</evidence>
<reference evidence="15" key="1">
    <citation type="submission" date="2017-02" db="EMBL/GenBank/DDBJ databases">
        <authorList>
            <person name="Varghese N."/>
            <person name="Submissions S."/>
        </authorList>
    </citation>
    <scope>NUCLEOTIDE SEQUENCE [LARGE SCALE GENOMIC DNA]</scope>
    <source>
        <strain evidence="15">ATCC BAA-73</strain>
    </source>
</reference>
<protein>
    <recommendedName>
        <fullName evidence="7 12">Adenine phosphoribosyltransferase</fullName>
        <shortName evidence="12">APRT</shortName>
        <ecNumber evidence="7 12">2.4.2.7</ecNumber>
    </recommendedName>
</protein>
<dbReference type="Gene3D" id="3.40.50.2020">
    <property type="match status" value="1"/>
</dbReference>
<dbReference type="CDD" id="cd06223">
    <property type="entry name" value="PRTases_typeI"/>
    <property type="match status" value="1"/>
</dbReference>